<dbReference type="Pfam" id="PF07876">
    <property type="entry name" value="Dabb"/>
    <property type="match status" value="1"/>
</dbReference>
<comment type="caution">
    <text evidence="3">The sequence shown here is derived from an EMBL/GenBank/DDBJ whole genome shotgun (WGS) entry which is preliminary data.</text>
</comment>
<dbReference type="PANTHER" id="PTHR33178">
    <property type="match status" value="1"/>
</dbReference>
<dbReference type="SUPFAM" id="SSF54909">
    <property type="entry name" value="Dimeric alpha+beta barrel"/>
    <property type="match status" value="1"/>
</dbReference>
<dbReference type="AlphaFoldDB" id="A0AAV3U9U7"/>
<dbReference type="InterPro" id="IPR011008">
    <property type="entry name" value="Dimeric_a/b-barrel"/>
</dbReference>
<dbReference type="SMART" id="SM00886">
    <property type="entry name" value="Dabb"/>
    <property type="match status" value="1"/>
</dbReference>
<comment type="subunit">
    <text evidence="1">Homodimer.</text>
</comment>
<dbReference type="Gene3D" id="3.30.70.100">
    <property type="match status" value="1"/>
</dbReference>
<gene>
    <name evidence="3" type="ORF">GCM10025791_46030</name>
</gene>
<name>A0AAV3U9U7_9ALTE</name>
<reference evidence="4" key="1">
    <citation type="journal article" date="2019" name="Int. J. Syst. Evol. Microbiol.">
        <title>The Global Catalogue of Microorganisms (GCM) 10K type strain sequencing project: providing services to taxonomists for standard genome sequencing and annotation.</title>
        <authorList>
            <consortium name="The Broad Institute Genomics Platform"/>
            <consortium name="The Broad Institute Genome Sequencing Center for Infectious Disease"/>
            <person name="Wu L."/>
            <person name="Ma J."/>
        </authorList>
    </citation>
    <scope>NUCLEOTIDE SEQUENCE [LARGE SCALE GENOMIC DNA]</scope>
    <source>
        <strain evidence="4">JCM 19134</strain>
    </source>
</reference>
<dbReference type="EMBL" id="BAABLX010000078">
    <property type="protein sequence ID" value="GAA4959713.1"/>
    <property type="molecule type" value="Genomic_DNA"/>
</dbReference>
<proteinExistence type="predicted"/>
<protein>
    <recommendedName>
        <fullName evidence="2">Stress-response A/B barrel domain-containing protein</fullName>
    </recommendedName>
</protein>
<evidence type="ECO:0000313" key="4">
    <source>
        <dbReference type="Proteomes" id="UP001409585"/>
    </source>
</evidence>
<accession>A0AAV3U9U7</accession>
<dbReference type="InterPro" id="IPR013097">
    <property type="entry name" value="Dabb"/>
</dbReference>
<dbReference type="PANTHER" id="PTHR33178:SF10">
    <property type="entry name" value="STRESS-RESPONSE A_B BARREL DOMAIN-CONTAINING PROTEIN"/>
    <property type="match status" value="1"/>
</dbReference>
<dbReference type="PROSITE" id="PS51502">
    <property type="entry name" value="S_R_A_B_BARREL"/>
    <property type="match status" value="1"/>
</dbReference>
<evidence type="ECO:0000313" key="3">
    <source>
        <dbReference type="EMBL" id="GAA4959713.1"/>
    </source>
</evidence>
<dbReference type="Proteomes" id="UP001409585">
    <property type="component" value="Unassembled WGS sequence"/>
</dbReference>
<keyword evidence="4" id="KW-1185">Reference proteome</keyword>
<evidence type="ECO:0000259" key="2">
    <source>
        <dbReference type="PROSITE" id="PS51502"/>
    </source>
</evidence>
<feature type="domain" description="Stress-response A/B barrel" evidence="2">
    <location>
        <begin position="9"/>
        <end position="101"/>
    </location>
</feature>
<organism evidence="3 4">
    <name type="scientific">Halioxenophilus aromaticivorans</name>
    <dbReference type="NCBI Taxonomy" id="1306992"/>
    <lineage>
        <taxon>Bacteria</taxon>
        <taxon>Pseudomonadati</taxon>
        <taxon>Pseudomonadota</taxon>
        <taxon>Gammaproteobacteria</taxon>
        <taxon>Alteromonadales</taxon>
        <taxon>Alteromonadaceae</taxon>
        <taxon>Halioxenophilus</taxon>
    </lineage>
</organism>
<dbReference type="InterPro" id="IPR044662">
    <property type="entry name" value="HS1/DABB1-like"/>
</dbReference>
<sequence length="103" mass="11301">MLEVSELMIKHVVLLRFKTDASKQSIEEFVAEVSELKAKIDVVQHFDHGAAATINTGKFDYGVVAEFASAEDYSRYIEHPAHLALAGKMGGLIDDAASLQFDC</sequence>
<evidence type="ECO:0000256" key="1">
    <source>
        <dbReference type="ARBA" id="ARBA00011738"/>
    </source>
</evidence>